<feature type="transmembrane region" description="Helical" evidence="2">
    <location>
        <begin position="61"/>
        <end position="80"/>
    </location>
</feature>
<feature type="region of interest" description="Disordered" evidence="1">
    <location>
        <begin position="659"/>
        <end position="682"/>
    </location>
</feature>
<keyword evidence="2" id="KW-1133">Transmembrane helix</keyword>
<evidence type="ECO:0000313" key="4">
    <source>
        <dbReference type="Proteomes" id="UP001316803"/>
    </source>
</evidence>
<feature type="compositionally biased region" description="Polar residues" evidence="1">
    <location>
        <begin position="259"/>
        <end position="268"/>
    </location>
</feature>
<feature type="compositionally biased region" description="Polar residues" evidence="1">
    <location>
        <begin position="154"/>
        <end position="170"/>
    </location>
</feature>
<dbReference type="PANTHER" id="PTHR42088:SF1">
    <property type="entry name" value="YALI0F10131P"/>
    <property type="match status" value="1"/>
</dbReference>
<protein>
    <submittedName>
        <fullName evidence="3">Uncharacterized protein</fullName>
    </submittedName>
</protein>
<organism evidence="3 4">
    <name type="scientific">Knufia fluminis</name>
    <dbReference type="NCBI Taxonomy" id="191047"/>
    <lineage>
        <taxon>Eukaryota</taxon>
        <taxon>Fungi</taxon>
        <taxon>Dikarya</taxon>
        <taxon>Ascomycota</taxon>
        <taxon>Pezizomycotina</taxon>
        <taxon>Eurotiomycetes</taxon>
        <taxon>Chaetothyriomycetidae</taxon>
        <taxon>Chaetothyriales</taxon>
        <taxon>Trichomeriaceae</taxon>
        <taxon>Knufia</taxon>
    </lineage>
</organism>
<sequence length="734" mass="81517">MDMFRQTEPVLRNRDLFDRPAPIPEMRIRSLTPDFGSIQKRASSDDSGSKGSSGGSDATPIAIGVVVPVVIIAIIMFVIWRRRQRITKVEEANDKYKSLDFGVDESGIAHKKKNGPKGQAPEMSMADVRNTLRKDRGISVDLGTANPYLLPPEVQQSRESLHSLSRNLNNGDDKYRATTFVPDDGSVRSPSSLSRGDGSSTFTGSTRHRTGTMNSDSKTDLLPRLPPTREHSETPSVRRPLPAADRTQSGFLAPFPQGTDRNSTLSTGSNTAALRASNNYLGKFIKGGEKQQENKKDEQPGLIVSETEVQVTPPADEPRELPTAVVRNEPPNTKRSSSLYESKQTDHAIAELADTHNAMHYNTAPEPTIPVIETSSNEMDAASQSQFPQRTQSKRDPAKDNQQAFDANDKPPVPTVNVQHHQRQQPPAEYADDASDYYDDDVYDEYQDYVGYARGSMLGARPLPHDDPSENPEQRANRIRSFYKEYFDDSGKQGQANRQTNYYDGSEQYDDFDYGYYEHAHSRGPSIRSDTRHRAFSHGSHVYHSPGPRAQSTMSGQMGPRQRMPPKKKQPPPKPLMTLPTPHKLKDDDFLPNAIDFAPPQIFKNQRSGTPDSMRGGLRPYSPSVRPHVPLNSSFDDLASVPSPHALRKSSTFTALDFAPPRRFKEPGDSMSDAGSVRSGRSNISQMQLANIRNGAYRVSRIPKEVAGTRDDMFAALKPKWDMRGDGAATPTLR</sequence>
<reference evidence="3 4" key="1">
    <citation type="submission" date="2022-12" db="EMBL/GenBank/DDBJ databases">
        <title>Genomic features and morphological characterization of a novel Knufia sp. strain isolated from spacecraft assembly facility.</title>
        <authorList>
            <person name="Teixeira M."/>
            <person name="Chander A.M."/>
            <person name="Stajich J.E."/>
            <person name="Venkateswaran K."/>
        </authorList>
    </citation>
    <scope>NUCLEOTIDE SEQUENCE [LARGE SCALE GENOMIC DNA]</scope>
    <source>
        <strain evidence="3 4">FJI-L2-BK-P2</strain>
    </source>
</reference>
<dbReference type="Proteomes" id="UP001316803">
    <property type="component" value="Unassembled WGS sequence"/>
</dbReference>
<keyword evidence="2" id="KW-0472">Membrane</keyword>
<feature type="compositionally biased region" description="Basic and acidic residues" evidence="1">
    <location>
        <begin position="217"/>
        <end position="233"/>
    </location>
</feature>
<accession>A0AAN8EY57</accession>
<dbReference type="PANTHER" id="PTHR42088">
    <property type="entry name" value="YALI0F10131P"/>
    <property type="match status" value="1"/>
</dbReference>
<evidence type="ECO:0000313" key="3">
    <source>
        <dbReference type="EMBL" id="KAK5958860.1"/>
    </source>
</evidence>
<feature type="compositionally biased region" description="Basic and acidic residues" evidence="1">
    <location>
        <begin position="286"/>
        <end position="299"/>
    </location>
</feature>
<feature type="region of interest" description="Disordered" evidence="1">
    <location>
        <begin position="286"/>
        <end position="343"/>
    </location>
</feature>
<proteinExistence type="predicted"/>
<name>A0AAN8EY57_9EURO</name>
<feature type="region of interest" description="Disordered" evidence="1">
    <location>
        <begin position="540"/>
        <end position="574"/>
    </location>
</feature>
<feature type="compositionally biased region" description="Polar residues" evidence="1">
    <location>
        <begin position="201"/>
        <end position="216"/>
    </location>
</feature>
<feature type="region of interest" description="Disordered" evidence="1">
    <location>
        <begin position="377"/>
        <end position="437"/>
    </location>
</feature>
<feature type="compositionally biased region" description="Low complexity" evidence="1">
    <location>
        <begin position="188"/>
        <end position="200"/>
    </location>
</feature>
<feature type="region of interest" description="Disordered" evidence="1">
    <location>
        <begin position="28"/>
        <end position="57"/>
    </location>
</feature>
<evidence type="ECO:0000256" key="1">
    <source>
        <dbReference type="SAM" id="MobiDB-lite"/>
    </source>
</evidence>
<evidence type="ECO:0000256" key="2">
    <source>
        <dbReference type="SAM" id="Phobius"/>
    </source>
</evidence>
<comment type="caution">
    <text evidence="3">The sequence shown here is derived from an EMBL/GenBank/DDBJ whole genome shotgun (WGS) entry which is preliminary data.</text>
</comment>
<dbReference type="EMBL" id="JAKLMC020000001">
    <property type="protein sequence ID" value="KAK5958860.1"/>
    <property type="molecule type" value="Genomic_DNA"/>
</dbReference>
<dbReference type="AlphaFoldDB" id="A0AAN8EY57"/>
<gene>
    <name evidence="3" type="ORF">OHC33_000704</name>
</gene>
<keyword evidence="4" id="KW-1185">Reference proteome</keyword>
<feature type="region of interest" description="Disordered" evidence="1">
    <location>
        <begin position="143"/>
        <end position="268"/>
    </location>
</feature>
<feature type="compositionally biased region" description="Polar residues" evidence="1">
    <location>
        <begin position="377"/>
        <end position="391"/>
    </location>
</feature>
<feature type="compositionally biased region" description="Polar residues" evidence="1">
    <location>
        <begin position="330"/>
        <end position="342"/>
    </location>
</feature>
<keyword evidence="2" id="KW-0812">Transmembrane</keyword>